<dbReference type="PANTHER" id="PTHR30529">
    <property type="entry name" value="CYTOCHROME B561"/>
    <property type="match status" value="1"/>
</dbReference>
<keyword evidence="4" id="KW-1003">Cell membrane</keyword>
<reference evidence="15 16" key="1">
    <citation type="submission" date="2022-11" db="EMBL/GenBank/DDBJ databases">
        <title>Viruses from the air-sea interface of a natural surface slick.</title>
        <authorList>
            <person name="Rahlff J."/>
            <person name="Holmfeldt K."/>
        </authorList>
    </citation>
    <scope>NUCLEOTIDE SEQUENCE [LARGE SCALE GENOMIC DNA]</scope>
    <source>
        <strain evidence="15 16">SMS4</strain>
    </source>
</reference>
<keyword evidence="3" id="KW-0813">Transport</keyword>
<dbReference type="Pfam" id="PF01292">
    <property type="entry name" value="Ni_hydr_CYTB"/>
    <property type="match status" value="1"/>
</dbReference>
<feature type="transmembrane region" description="Helical" evidence="13">
    <location>
        <begin position="147"/>
        <end position="166"/>
    </location>
</feature>
<evidence type="ECO:0000256" key="1">
    <source>
        <dbReference type="ARBA" id="ARBA00001970"/>
    </source>
</evidence>
<gene>
    <name evidence="15" type="ORF">ORJ04_15965</name>
</gene>
<dbReference type="InterPro" id="IPR052168">
    <property type="entry name" value="Cytochrome_b561_oxidase"/>
</dbReference>
<keyword evidence="5" id="KW-0349">Heme</keyword>
<evidence type="ECO:0000256" key="5">
    <source>
        <dbReference type="ARBA" id="ARBA00022617"/>
    </source>
</evidence>
<keyword evidence="9 13" id="KW-1133">Transmembrane helix</keyword>
<comment type="cofactor">
    <cofactor evidence="1">
        <name>heme b</name>
        <dbReference type="ChEBI" id="CHEBI:60344"/>
    </cofactor>
</comment>
<evidence type="ECO:0000313" key="16">
    <source>
        <dbReference type="Proteomes" id="UP001231109"/>
    </source>
</evidence>
<keyword evidence="8" id="KW-0249">Electron transport</keyword>
<accession>A0ABT9I241</accession>
<feature type="transmembrane region" description="Helical" evidence="13">
    <location>
        <begin position="93"/>
        <end position="113"/>
    </location>
</feature>
<evidence type="ECO:0000256" key="12">
    <source>
        <dbReference type="ARBA" id="ARBA00037975"/>
    </source>
</evidence>
<sequence>MKSKSYIVDRALHWISALLLLFMLLNLSSQLHNVDWDIKGQLEHRQDAVELHAVLGITLLLFTIARLIFPYLSKTSIARVTPTSKKHSIFIKLTHLSLYACIFLLAATGLALINNYQIPLTVLGIELAPDKDAFYQVFPGIHDIHMVLKQLIWWLIAIHFFGIMYAKR</sequence>
<dbReference type="Proteomes" id="UP001231109">
    <property type="component" value="Unassembled WGS sequence"/>
</dbReference>
<comment type="subcellular location">
    <subcellularLocation>
        <location evidence="2">Cell membrane</location>
        <topology evidence="2">Multi-pass membrane protein</topology>
    </subcellularLocation>
</comment>
<evidence type="ECO:0000259" key="14">
    <source>
        <dbReference type="Pfam" id="PF01292"/>
    </source>
</evidence>
<evidence type="ECO:0000256" key="9">
    <source>
        <dbReference type="ARBA" id="ARBA00022989"/>
    </source>
</evidence>
<proteinExistence type="inferred from homology"/>
<evidence type="ECO:0000256" key="13">
    <source>
        <dbReference type="SAM" id="Phobius"/>
    </source>
</evidence>
<evidence type="ECO:0000256" key="8">
    <source>
        <dbReference type="ARBA" id="ARBA00022982"/>
    </source>
</evidence>
<evidence type="ECO:0000256" key="11">
    <source>
        <dbReference type="ARBA" id="ARBA00023136"/>
    </source>
</evidence>
<evidence type="ECO:0000256" key="6">
    <source>
        <dbReference type="ARBA" id="ARBA00022692"/>
    </source>
</evidence>
<keyword evidence="11 13" id="KW-0472">Membrane</keyword>
<comment type="similarity">
    <text evidence="12">Belongs to the cytochrome b561 family.</text>
</comment>
<evidence type="ECO:0000256" key="3">
    <source>
        <dbReference type="ARBA" id="ARBA00022448"/>
    </source>
</evidence>
<comment type="caution">
    <text evidence="15">The sequence shown here is derived from an EMBL/GenBank/DDBJ whole genome shotgun (WGS) entry which is preliminary data.</text>
</comment>
<dbReference type="EMBL" id="JAPJDZ010000050">
    <property type="protein sequence ID" value="MDP5137452.1"/>
    <property type="molecule type" value="Genomic_DNA"/>
</dbReference>
<dbReference type="InterPro" id="IPR011577">
    <property type="entry name" value="Cyt_b561_bac/Ni-Hgenase"/>
</dbReference>
<evidence type="ECO:0000313" key="15">
    <source>
        <dbReference type="EMBL" id="MDP5137452.1"/>
    </source>
</evidence>
<dbReference type="Gene3D" id="1.20.950.20">
    <property type="entry name" value="Transmembrane di-heme cytochromes, Chain C"/>
    <property type="match status" value="1"/>
</dbReference>
<evidence type="ECO:0000256" key="4">
    <source>
        <dbReference type="ARBA" id="ARBA00022475"/>
    </source>
</evidence>
<feature type="transmembrane region" description="Helical" evidence="13">
    <location>
        <begin position="51"/>
        <end position="72"/>
    </location>
</feature>
<evidence type="ECO:0000256" key="2">
    <source>
        <dbReference type="ARBA" id="ARBA00004651"/>
    </source>
</evidence>
<evidence type="ECO:0000256" key="10">
    <source>
        <dbReference type="ARBA" id="ARBA00023004"/>
    </source>
</evidence>
<keyword evidence="7" id="KW-0479">Metal-binding</keyword>
<keyword evidence="6 13" id="KW-0812">Transmembrane</keyword>
<dbReference type="RefSeq" id="WP_027672259.1">
    <property type="nucleotide sequence ID" value="NZ_JAPJDZ010000050.1"/>
</dbReference>
<dbReference type="InterPro" id="IPR016174">
    <property type="entry name" value="Di-haem_cyt_TM"/>
</dbReference>
<feature type="domain" description="Cytochrome b561 bacterial/Ni-hydrogenase" evidence="14">
    <location>
        <begin position="10"/>
        <end position="166"/>
    </location>
</feature>
<name>A0ABT9I241_9GAMM</name>
<protein>
    <submittedName>
        <fullName evidence="15">Cytochrome b/b6 domain-containing protein</fullName>
    </submittedName>
</protein>
<keyword evidence="16" id="KW-1185">Reference proteome</keyword>
<organism evidence="15 16">
    <name type="scientific">Rheinheimera baltica</name>
    <dbReference type="NCBI Taxonomy" id="67576"/>
    <lineage>
        <taxon>Bacteria</taxon>
        <taxon>Pseudomonadati</taxon>
        <taxon>Pseudomonadota</taxon>
        <taxon>Gammaproteobacteria</taxon>
        <taxon>Chromatiales</taxon>
        <taxon>Chromatiaceae</taxon>
        <taxon>Rheinheimera</taxon>
    </lineage>
</organism>
<dbReference type="SUPFAM" id="SSF81342">
    <property type="entry name" value="Transmembrane di-heme cytochromes"/>
    <property type="match status" value="1"/>
</dbReference>
<keyword evidence="10" id="KW-0408">Iron</keyword>
<evidence type="ECO:0000256" key="7">
    <source>
        <dbReference type="ARBA" id="ARBA00022723"/>
    </source>
</evidence>
<dbReference type="PANTHER" id="PTHR30529:SF1">
    <property type="entry name" value="CYTOCHROME B561 HOMOLOG 2"/>
    <property type="match status" value="1"/>
</dbReference>
<feature type="transmembrane region" description="Helical" evidence="13">
    <location>
        <begin position="12"/>
        <end position="31"/>
    </location>
</feature>